<reference evidence="7" key="1">
    <citation type="journal article" date="2012" name="PLoS Genet.">
        <title>The genomes of the fungal plant pathogens Cladosporium fulvum and Dothistroma septosporum reveal adaptation to different hosts and lifestyles but also signatures of common ancestry.</title>
        <authorList>
            <person name="de Wit P.J.G.M."/>
            <person name="van der Burgt A."/>
            <person name="Oekmen B."/>
            <person name="Stergiopoulos I."/>
            <person name="Abd-Elsalam K.A."/>
            <person name="Aerts A.L."/>
            <person name="Bahkali A.H."/>
            <person name="Beenen H.G."/>
            <person name="Chettri P."/>
            <person name="Cox M.P."/>
            <person name="Datema E."/>
            <person name="de Vries R.P."/>
            <person name="Dhillon B."/>
            <person name="Ganley A.R."/>
            <person name="Griffiths S.A."/>
            <person name="Guo Y."/>
            <person name="Hamelin R.C."/>
            <person name="Henrissat B."/>
            <person name="Kabir M.S."/>
            <person name="Jashni M.K."/>
            <person name="Kema G."/>
            <person name="Klaubauf S."/>
            <person name="Lapidus A."/>
            <person name="Levasseur A."/>
            <person name="Lindquist E."/>
            <person name="Mehrabi R."/>
            <person name="Ohm R.A."/>
            <person name="Owen T.J."/>
            <person name="Salamov A."/>
            <person name="Schwelm A."/>
            <person name="Schijlen E."/>
            <person name="Sun H."/>
            <person name="van den Burg H.A."/>
            <person name="van Ham R.C.H.J."/>
            <person name="Zhang S."/>
            <person name="Goodwin S.B."/>
            <person name="Grigoriev I.V."/>
            <person name="Collemare J."/>
            <person name="Bradshaw R.E."/>
        </authorList>
    </citation>
    <scope>NUCLEOTIDE SEQUENCE [LARGE SCALE GENOMIC DNA]</scope>
    <source>
        <strain evidence="7">NZE10 / CBS 128990</strain>
    </source>
</reference>
<evidence type="ECO:0000256" key="2">
    <source>
        <dbReference type="ARBA" id="ARBA00022723"/>
    </source>
</evidence>
<feature type="compositionally biased region" description="Basic and acidic residues" evidence="5">
    <location>
        <begin position="87"/>
        <end position="100"/>
    </location>
</feature>
<dbReference type="InterPro" id="IPR050364">
    <property type="entry name" value="Cytochrome_P450_fung"/>
</dbReference>
<dbReference type="GO" id="GO:0005506">
    <property type="term" value="F:iron ion binding"/>
    <property type="evidence" value="ECO:0007669"/>
    <property type="project" value="InterPro"/>
</dbReference>
<proteinExistence type="inferred from homology"/>
<protein>
    <submittedName>
        <fullName evidence="6">Uncharacterized protein</fullName>
    </submittedName>
</protein>
<dbReference type="HOGENOM" id="CLU_2223200_0_0_1"/>
<dbReference type="OrthoDB" id="1470350at2759"/>
<dbReference type="InterPro" id="IPR001128">
    <property type="entry name" value="Cyt_P450"/>
</dbReference>
<accession>M2WJE6</accession>
<dbReference type="InterPro" id="IPR036396">
    <property type="entry name" value="Cyt_P450_sf"/>
</dbReference>
<evidence type="ECO:0000256" key="3">
    <source>
        <dbReference type="ARBA" id="ARBA00023002"/>
    </source>
</evidence>
<dbReference type="GO" id="GO:0004497">
    <property type="term" value="F:monooxygenase activity"/>
    <property type="evidence" value="ECO:0007669"/>
    <property type="project" value="InterPro"/>
</dbReference>
<name>M2WJE6_DOTSN</name>
<dbReference type="STRING" id="675120.M2WJE6"/>
<keyword evidence="2" id="KW-0479">Metal-binding</keyword>
<evidence type="ECO:0000256" key="1">
    <source>
        <dbReference type="ARBA" id="ARBA00010617"/>
    </source>
</evidence>
<dbReference type="Proteomes" id="UP000016933">
    <property type="component" value="Unassembled WGS sequence"/>
</dbReference>
<comment type="similarity">
    <text evidence="1">Belongs to the cytochrome P450 family.</text>
</comment>
<dbReference type="PANTHER" id="PTHR46300">
    <property type="entry name" value="P450, PUTATIVE (EUROFUNG)-RELATED-RELATED"/>
    <property type="match status" value="1"/>
</dbReference>
<dbReference type="SUPFAM" id="SSF48264">
    <property type="entry name" value="Cytochrome P450"/>
    <property type="match status" value="1"/>
</dbReference>
<organism evidence="6 7">
    <name type="scientific">Dothistroma septosporum (strain NZE10 / CBS 128990)</name>
    <name type="common">Red band needle blight fungus</name>
    <name type="synonym">Mycosphaerella pini</name>
    <dbReference type="NCBI Taxonomy" id="675120"/>
    <lineage>
        <taxon>Eukaryota</taxon>
        <taxon>Fungi</taxon>
        <taxon>Dikarya</taxon>
        <taxon>Ascomycota</taxon>
        <taxon>Pezizomycotina</taxon>
        <taxon>Dothideomycetes</taxon>
        <taxon>Dothideomycetidae</taxon>
        <taxon>Mycosphaerellales</taxon>
        <taxon>Mycosphaerellaceae</taxon>
        <taxon>Dothistroma</taxon>
    </lineage>
</organism>
<dbReference type="AlphaFoldDB" id="M2WJE6"/>
<dbReference type="GO" id="GO:0020037">
    <property type="term" value="F:heme binding"/>
    <property type="evidence" value="ECO:0007669"/>
    <property type="project" value="InterPro"/>
</dbReference>
<dbReference type="Pfam" id="PF00067">
    <property type="entry name" value="p450"/>
    <property type="match status" value="1"/>
</dbReference>
<dbReference type="EMBL" id="KB446546">
    <property type="protein sequence ID" value="EME39088.1"/>
    <property type="molecule type" value="Genomic_DNA"/>
</dbReference>
<dbReference type="PANTHER" id="PTHR46300:SF5">
    <property type="entry name" value="CYTOCHROME P450"/>
    <property type="match status" value="1"/>
</dbReference>
<evidence type="ECO:0000256" key="5">
    <source>
        <dbReference type="SAM" id="MobiDB-lite"/>
    </source>
</evidence>
<reference evidence="6 7" key="2">
    <citation type="journal article" date="2012" name="PLoS Pathog.">
        <title>Diverse lifestyles and strategies of plant pathogenesis encoded in the genomes of eighteen Dothideomycetes fungi.</title>
        <authorList>
            <person name="Ohm R.A."/>
            <person name="Feau N."/>
            <person name="Henrissat B."/>
            <person name="Schoch C.L."/>
            <person name="Horwitz B.A."/>
            <person name="Barry K.W."/>
            <person name="Condon B.J."/>
            <person name="Copeland A.C."/>
            <person name="Dhillon B."/>
            <person name="Glaser F."/>
            <person name="Hesse C.N."/>
            <person name="Kosti I."/>
            <person name="LaButti K."/>
            <person name="Lindquist E.A."/>
            <person name="Lucas S."/>
            <person name="Salamov A.A."/>
            <person name="Bradshaw R.E."/>
            <person name="Ciuffetti L."/>
            <person name="Hamelin R.C."/>
            <person name="Kema G.H.J."/>
            <person name="Lawrence C."/>
            <person name="Scott J.A."/>
            <person name="Spatafora J.W."/>
            <person name="Turgeon B.G."/>
            <person name="de Wit P.J.G.M."/>
            <person name="Zhong S."/>
            <person name="Goodwin S.B."/>
            <person name="Grigoriev I.V."/>
        </authorList>
    </citation>
    <scope>NUCLEOTIDE SEQUENCE [LARGE SCALE GENOMIC DNA]</scope>
    <source>
        <strain evidence="7">NZE10 / CBS 128990</strain>
    </source>
</reference>
<evidence type="ECO:0000313" key="6">
    <source>
        <dbReference type="EMBL" id="EME39088.1"/>
    </source>
</evidence>
<keyword evidence="3" id="KW-0560">Oxidoreductase</keyword>
<keyword evidence="4" id="KW-0408">Iron</keyword>
<gene>
    <name evidence="6" type="ORF">DOTSEDRAFT_140310</name>
</gene>
<dbReference type="GO" id="GO:0016705">
    <property type="term" value="F:oxidoreductase activity, acting on paired donors, with incorporation or reduction of molecular oxygen"/>
    <property type="evidence" value="ECO:0007669"/>
    <property type="project" value="InterPro"/>
</dbReference>
<evidence type="ECO:0000313" key="7">
    <source>
        <dbReference type="Proteomes" id="UP000016933"/>
    </source>
</evidence>
<feature type="region of interest" description="Disordered" evidence="5">
    <location>
        <begin position="87"/>
        <end position="106"/>
    </location>
</feature>
<sequence>MVHSSKPCWNTFRVQKKGRHRIDIAFRDRIPEVADHEDIPYVRFVVEKTWRWRPPVGLGHPHATTHDIAYDGMPIPKGAHIHLDGYALRHDPSRHPEPDPLHAGAI</sequence>
<evidence type="ECO:0000256" key="4">
    <source>
        <dbReference type="ARBA" id="ARBA00023004"/>
    </source>
</evidence>
<keyword evidence="7" id="KW-1185">Reference proteome</keyword>
<dbReference type="Gene3D" id="1.10.630.10">
    <property type="entry name" value="Cytochrome P450"/>
    <property type="match status" value="1"/>
</dbReference>